<keyword evidence="1" id="KW-1133">Transmembrane helix</keyword>
<dbReference type="AlphaFoldDB" id="A0A8S1D3U7"/>
<protein>
    <submittedName>
        <fullName evidence="2">Uncharacterized protein</fullName>
    </submittedName>
</protein>
<comment type="caution">
    <text evidence="2">The sequence shown here is derived from an EMBL/GenBank/DDBJ whole genome shotgun (WGS) entry which is preliminary data.</text>
</comment>
<proteinExistence type="predicted"/>
<keyword evidence="1" id="KW-0812">Transmembrane</keyword>
<keyword evidence="1" id="KW-0472">Membrane</keyword>
<organism evidence="2 3">
    <name type="scientific">Cloeon dipterum</name>
    <dbReference type="NCBI Taxonomy" id="197152"/>
    <lineage>
        <taxon>Eukaryota</taxon>
        <taxon>Metazoa</taxon>
        <taxon>Ecdysozoa</taxon>
        <taxon>Arthropoda</taxon>
        <taxon>Hexapoda</taxon>
        <taxon>Insecta</taxon>
        <taxon>Pterygota</taxon>
        <taxon>Palaeoptera</taxon>
        <taxon>Ephemeroptera</taxon>
        <taxon>Pisciforma</taxon>
        <taxon>Baetidae</taxon>
        <taxon>Cloeon</taxon>
    </lineage>
</organism>
<dbReference type="EMBL" id="CADEPI010000104">
    <property type="protein sequence ID" value="CAB3374821.1"/>
    <property type="molecule type" value="Genomic_DNA"/>
</dbReference>
<evidence type="ECO:0000313" key="2">
    <source>
        <dbReference type="EMBL" id="CAB3374821.1"/>
    </source>
</evidence>
<dbReference type="Proteomes" id="UP000494165">
    <property type="component" value="Unassembled WGS sequence"/>
</dbReference>
<evidence type="ECO:0000313" key="3">
    <source>
        <dbReference type="Proteomes" id="UP000494165"/>
    </source>
</evidence>
<sequence>MPEDSHHPISNATFQPFDTFIALFTHNQQLPTLLPSHSASQQRPRACHRVLRFHGSPSTVKRRQFNFANKNMHTASVTLVALSLLCAVTMTWSMALSPEQKEVLSNTLDVSTSPFNLHAVMAHWALKPNLLVPTL</sequence>
<accession>A0A8S1D3U7</accession>
<keyword evidence="3" id="KW-1185">Reference proteome</keyword>
<reference evidence="2 3" key="1">
    <citation type="submission" date="2020-04" db="EMBL/GenBank/DDBJ databases">
        <authorList>
            <person name="Alioto T."/>
            <person name="Alioto T."/>
            <person name="Gomez Garrido J."/>
        </authorList>
    </citation>
    <scope>NUCLEOTIDE SEQUENCE [LARGE SCALE GENOMIC DNA]</scope>
</reference>
<evidence type="ECO:0000256" key="1">
    <source>
        <dbReference type="SAM" id="Phobius"/>
    </source>
</evidence>
<gene>
    <name evidence="2" type="ORF">CLODIP_2_CD00781</name>
</gene>
<feature type="transmembrane region" description="Helical" evidence="1">
    <location>
        <begin position="72"/>
        <end position="95"/>
    </location>
</feature>
<name>A0A8S1D3U7_9INSE</name>